<proteinExistence type="predicted"/>
<protein>
    <submittedName>
        <fullName evidence="1">Uncharacterized protein</fullName>
    </submittedName>
</protein>
<feature type="non-terminal residue" evidence="1">
    <location>
        <position position="1"/>
    </location>
</feature>
<dbReference type="AlphaFoldDB" id="A0A151WLS0"/>
<organism evidence="1 2">
    <name type="scientific">Mycetomoellerius zeteki</name>
    <dbReference type="NCBI Taxonomy" id="64791"/>
    <lineage>
        <taxon>Eukaryota</taxon>
        <taxon>Metazoa</taxon>
        <taxon>Ecdysozoa</taxon>
        <taxon>Arthropoda</taxon>
        <taxon>Hexapoda</taxon>
        <taxon>Insecta</taxon>
        <taxon>Pterygota</taxon>
        <taxon>Neoptera</taxon>
        <taxon>Endopterygota</taxon>
        <taxon>Hymenoptera</taxon>
        <taxon>Apocrita</taxon>
        <taxon>Aculeata</taxon>
        <taxon>Formicoidea</taxon>
        <taxon>Formicidae</taxon>
        <taxon>Myrmicinae</taxon>
        <taxon>Mycetomoellerius</taxon>
    </lineage>
</organism>
<dbReference type="EMBL" id="KQ982949">
    <property type="protein sequence ID" value="KYQ48814.1"/>
    <property type="molecule type" value="Genomic_DNA"/>
</dbReference>
<evidence type="ECO:0000313" key="1">
    <source>
        <dbReference type="EMBL" id="KYQ48814.1"/>
    </source>
</evidence>
<dbReference type="STRING" id="64791.A0A151WLS0"/>
<sequence>VEYALNNSVSRITGEIPSRLLFGVKQRGRSVDNLGEHLRKEVGQECCDLDEVRACASDRILRRSQKYNKEYADSKRRATYDYSVGDLVSIRNFDNTSGASRKLIPVFKGTYKITEKLGNDRYVVTDVDGFQNTLRPYREVWQAANLRPWHQQ</sequence>
<name>A0A151WLS0_9HYME</name>
<dbReference type="Proteomes" id="UP000075809">
    <property type="component" value="Unassembled WGS sequence"/>
</dbReference>
<evidence type="ECO:0000313" key="2">
    <source>
        <dbReference type="Proteomes" id="UP000075809"/>
    </source>
</evidence>
<reference evidence="1 2" key="1">
    <citation type="submission" date="2015-09" db="EMBL/GenBank/DDBJ databases">
        <title>Trachymyrmex zeteki WGS genome.</title>
        <authorList>
            <person name="Nygaard S."/>
            <person name="Hu H."/>
            <person name="Boomsma J."/>
            <person name="Zhang G."/>
        </authorList>
    </citation>
    <scope>NUCLEOTIDE SEQUENCE [LARGE SCALE GENOMIC DNA]</scope>
    <source>
        <strain evidence="1">Tzet28-1</strain>
        <tissue evidence="1">Whole body</tissue>
    </source>
</reference>
<gene>
    <name evidence="1" type="ORF">ALC60_12129</name>
</gene>
<keyword evidence="2" id="KW-1185">Reference proteome</keyword>
<accession>A0A151WLS0</accession>